<dbReference type="SUPFAM" id="SSF54909">
    <property type="entry name" value="Dimeric alpha+beta barrel"/>
    <property type="match status" value="1"/>
</dbReference>
<gene>
    <name evidence="3" type="ORF">PV09_07048</name>
</gene>
<organism evidence="3 4">
    <name type="scientific">Verruconis gallopava</name>
    <dbReference type="NCBI Taxonomy" id="253628"/>
    <lineage>
        <taxon>Eukaryota</taxon>
        <taxon>Fungi</taxon>
        <taxon>Dikarya</taxon>
        <taxon>Ascomycota</taxon>
        <taxon>Pezizomycotina</taxon>
        <taxon>Dothideomycetes</taxon>
        <taxon>Pleosporomycetidae</taxon>
        <taxon>Venturiales</taxon>
        <taxon>Sympoventuriaceae</taxon>
        <taxon>Verruconis</taxon>
    </lineage>
</organism>
<dbReference type="NCBIfam" id="TIGR02118">
    <property type="entry name" value="EthD family reductase"/>
    <property type="match status" value="1"/>
</dbReference>
<dbReference type="RefSeq" id="XP_016211443.1">
    <property type="nucleotide sequence ID" value="XM_016360766.1"/>
</dbReference>
<dbReference type="HOGENOM" id="CLU_115019_1_0_1"/>
<dbReference type="GeneID" id="27315021"/>
<proteinExistence type="inferred from homology"/>
<evidence type="ECO:0000256" key="1">
    <source>
        <dbReference type="ARBA" id="ARBA00005986"/>
    </source>
</evidence>
<dbReference type="VEuPathDB" id="FungiDB:PV09_07048"/>
<keyword evidence="4" id="KW-1185">Reference proteome</keyword>
<name>A0A0D2AQX3_9PEZI</name>
<dbReference type="InParanoid" id="A0A0D2AQX3"/>
<reference evidence="3 4" key="1">
    <citation type="submission" date="2015-01" db="EMBL/GenBank/DDBJ databases">
        <title>The Genome Sequence of Ochroconis gallopava CBS43764.</title>
        <authorList>
            <consortium name="The Broad Institute Genomics Platform"/>
            <person name="Cuomo C."/>
            <person name="de Hoog S."/>
            <person name="Gorbushina A."/>
            <person name="Stielow B."/>
            <person name="Teixiera M."/>
            <person name="Abouelleil A."/>
            <person name="Chapman S.B."/>
            <person name="Priest M."/>
            <person name="Young S.K."/>
            <person name="Wortman J."/>
            <person name="Nusbaum C."/>
            <person name="Birren B."/>
        </authorList>
    </citation>
    <scope>NUCLEOTIDE SEQUENCE [LARGE SCALE GENOMIC DNA]</scope>
    <source>
        <strain evidence="3 4">CBS 43764</strain>
    </source>
</reference>
<dbReference type="InterPro" id="IPR009799">
    <property type="entry name" value="EthD_dom"/>
</dbReference>
<evidence type="ECO:0000313" key="4">
    <source>
        <dbReference type="Proteomes" id="UP000053259"/>
    </source>
</evidence>
<dbReference type="Proteomes" id="UP000053259">
    <property type="component" value="Unassembled WGS sequence"/>
</dbReference>
<evidence type="ECO:0000259" key="2">
    <source>
        <dbReference type="Pfam" id="PF07110"/>
    </source>
</evidence>
<protein>
    <recommendedName>
        <fullName evidence="2">EthD domain-containing protein</fullName>
    </recommendedName>
</protein>
<feature type="domain" description="EthD" evidence="2">
    <location>
        <begin position="17"/>
        <end position="88"/>
    </location>
</feature>
<dbReference type="Pfam" id="PF07110">
    <property type="entry name" value="EthD"/>
    <property type="match status" value="1"/>
</dbReference>
<comment type="similarity">
    <text evidence="1">Belongs to the tpcK family.</text>
</comment>
<sequence>MPILVTVLYPQGEFNLDYYLATHMPLVENTWKNKGLLDWKVAKLGPQADGSESPYQIEAILTFESAEKFQAAAAEDGAAIFGDIPNFTPLKATIVAGESIASMK</sequence>
<dbReference type="AlphaFoldDB" id="A0A0D2AQX3"/>
<accession>A0A0D2AQX3</accession>
<dbReference type="InterPro" id="IPR011008">
    <property type="entry name" value="Dimeric_a/b-barrel"/>
</dbReference>
<dbReference type="STRING" id="253628.A0A0D2AQX3"/>
<dbReference type="OrthoDB" id="4892971at2759"/>
<dbReference type="PANTHER" id="PTHR40260:SF2">
    <property type="entry name" value="BLR8190 PROTEIN"/>
    <property type="match status" value="1"/>
</dbReference>
<dbReference type="PANTHER" id="PTHR40260">
    <property type="entry name" value="BLR8190 PROTEIN"/>
    <property type="match status" value="1"/>
</dbReference>
<evidence type="ECO:0000313" key="3">
    <source>
        <dbReference type="EMBL" id="KIW01574.1"/>
    </source>
</evidence>
<dbReference type="GO" id="GO:0016491">
    <property type="term" value="F:oxidoreductase activity"/>
    <property type="evidence" value="ECO:0007669"/>
    <property type="project" value="InterPro"/>
</dbReference>
<dbReference type="EMBL" id="KN847554">
    <property type="protein sequence ID" value="KIW01574.1"/>
    <property type="molecule type" value="Genomic_DNA"/>
</dbReference>
<dbReference type="Gene3D" id="3.30.70.100">
    <property type="match status" value="1"/>
</dbReference>